<evidence type="ECO:0000256" key="4">
    <source>
        <dbReference type="ARBA" id="ARBA00023015"/>
    </source>
</evidence>
<dbReference type="RefSeq" id="XP_009171407.1">
    <property type="nucleotide sequence ID" value="XM_009173143.1"/>
</dbReference>
<keyword evidence="6" id="KW-0804">Transcription</keyword>
<protein>
    <recommendedName>
        <fullName evidence="3">snRNA-activating protein complex subunit 3</fullName>
    </recommendedName>
    <alternativeName>
        <fullName evidence="10">Small nuclear RNA-activating complex polypeptide 3</fullName>
    </alternativeName>
</protein>
<dbReference type="GO" id="GO:0001006">
    <property type="term" value="F:RNA polymerase III type 3 promoter sequence-specific DNA binding"/>
    <property type="evidence" value="ECO:0007669"/>
    <property type="project" value="TreeGrafter"/>
</dbReference>
<evidence type="ECO:0000256" key="1">
    <source>
        <dbReference type="ARBA" id="ARBA00004123"/>
    </source>
</evidence>
<keyword evidence="4" id="KW-0805">Transcription regulation</keyword>
<dbReference type="AlphaFoldDB" id="A0A074ZCG8"/>
<accession>A0A074ZCG8</accession>
<sequence>MEISNIESPALRIGDLPRLYEATIPDEYFHLDEHCASSSASNALADLVSQASTFKQLQQDCSLESLFIEDDNTTLEAILETVPARNVDLIKLRTLEVLKCYAPTAASPISLQTKLRRVTKPYVDLSYKNMVHESPEATELLRDVFVTVHVHRPISLSQLDLATQSRYLITTQQIVLLGSNKLTQLRDAVKCPQDKVWLGDCSEALDDPNLHIPAERLYKSSYFFIENTFYDDLRSREHHSLSQPILEWIKTKPEFDSKGPFTSAPMNDVLIRDLVVHIGKPYHYVHQGNCEHVIVFTDIRLVDRDACQSPEMFPMLTGRGYIRSIRCYVCKRLVCRWIVSKVGTLLPLEPCPLCDVCLRLLLYDCDGKKIYPDMVVHMFCGEEVVAVREQYRLHFPDQQGFRQQLREHQSFEELLALRIQRTYYVHKLPGYLTGKLVQENRPVNRVECADGQYNFH</sequence>
<dbReference type="GO" id="GO:0019185">
    <property type="term" value="C:snRNA-activating protein complex"/>
    <property type="evidence" value="ECO:0007669"/>
    <property type="project" value="TreeGrafter"/>
</dbReference>
<evidence type="ECO:0000256" key="6">
    <source>
        <dbReference type="ARBA" id="ARBA00023163"/>
    </source>
</evidence>
<dbReference type="STRING" id="6198.A0A074ZCG8"/>
<dbReference type="GO" id="GO:0042796">
    <property type="term" value="P:snRNA transcription by RNA polymerase III"/>
    <property type="evidence" value="ECO:0007669"/>
    <property type="project" value="TreeGrafter"/>
</dbReference>
<dbReference type="GO" id="GO:0042795">
    <property type="term" value="P:snRNA transcription by RNA polymerase II"/>
    <property type="evidence" value="ECO:0007669"/>
    <property type="project" value="TreeGrafter"/>
</dbReference>
<keyword evidence="12" id="KW-1185">Reference proteome</keyword>
<dbReference type="GeneID" id="20321765"/>
<dbReference type="InterPro" id="IPR022042">
    <property type="entry name" value="snRNA-activating_su3"/>
</dbReference>
<comment type="similarity">
    <text evidence="2">Belongs to the SNAPC3/SRD2 family.</text>
</comment>
<dbReference type="PANTHER" id="PTHR13421">
    <property type="entry name" value="SNRNA-ACTIVATING PROTEIN COMPLEX SUBUNIT 3"/>
    <property type="match status" value="1"/>
</dbReference>
<evidence type="ECO:0000256" key="2">
    <source>
        <dbReference type="ARBA" id="ARBA00010410"/>
    </source>
</evidence>
<evidence type="ECO:0000256" key="3">
    <source>
        <dbReference type="ARBA" id="ARBA00013634"/>
    </source>
</evidence>
<organism evidence="11 12">
    <name type="scientific">Opisthorchis viverrini</name>
    <name type="common">Southeast Asian liver fluke</name>
    <dbReference type="NCBI Taxonomy" id="6198"/>
    <lineage>
        <taxon>Eukaryota</taxon>
        <taxon>Metazoa</taxon>
        <taxon>Spiralia</taxon>
        <taxon>Lophotrochozoa</taxon>
        <taxon>Platyhelminthes</taxon>
        <taxon>Trematoda</taxon>
        <taxon>Digenea</taxon>
        <taxon>Opisthorchiida</taxon>
        <taxon>Opisthorchiata</taxon>
        <taxon>Opisthorchiidae</taxon>
        <taxon>Opisthorchis</taxon>
    </lineage>
</organism>
<evidence type="ECO:0000313" key="12">
    <source>
        <dbReference type="Proteomes" id="UP000054324"/>
    </source>
</evidence>
<evidence type="ECO:0000256" key="10">
    <source>
        <dbReference type="ARBA" id="ARBA00029606"/>
    </source>
</evidence>
<keyword evidence="5" id="KW-0238">DNA-binding</keyword>
<dbReference type="GO" id="GO:0005634">
    <property type="term" value="C:nucleus"/>
    <property type="evidence" value="ECO:0007669"/>
    <property type="project" value="UniProtKB-SubCell"/>
</dbReference>
<dbReference type="KEGG" id="ovi:T265_07586"/>
<dbReference type="OrthoDB" id="48571at2759"/>
<dbReference type="CTD" id="20321765"/>
<keyword evidence="7" id="KW-0539">Nucleus</keyword>
<dbReference type="Proteomes" id="UP000054324">
    <property type="component" value="Unassembled WGS sequence"/>
</dbReference>
<comment type="function">
    <text evidence="8">Part of the SNAPc complex required for the transcription of both RNA polymerase II and III small-nuclear RNA genes. Binds to the proximal sequence element (PSE), a non-TATA-box basal promoter element common to these 2 types of genes. Recruits TBP and BRF2 to the U6 snRNA TATA box.</text>
</comment>
<dbReference type="EMBL" id="KL596795">
    <property type="protein sequence ID" value="KER24858.1"/>
    <property type="molecule type" value="Genomic_DNA"/>
</dbReference>
<dbReference type="GO" id="GO:0001046">
    <property type="term" value="F:core promoter sequence-specific DNA binding"/>
    <property type="evidence" value="ECO:0007669"/>
    <property type="project" value="TreeGrafter"/>
</dbReference>
<comment type="subcellular location">
    <subcellularLocation>
        <location evidence="1">Nucleus</location>
    </subcellularLocation>
</comment>
<name>A0A074ZCG8_OPIVI</name>
<dbReference type="GO" id="GO:0003681">
    <property type="term" value="F:bent DNA binding"/>
    <property type="evidence" value="ECO:0007669"/>
    <property type="project" value="TreeGrafter"/>
</dbReference>
<comment type="subunit">
    <text evidence="9">Part of the SNAPc complex composed of 5 subunits: SNAPC1, SNAPC2, SNAPC3, SNAPC4 and SNAPC5. SNAPC3 interacts with SNAPC1.</text>
</comment>
<evidence type="ECO:0000256" key="5">
    <source>
        <dbReference type="ARBA" id="ARBA00023125"/>
    </source>
</evidence>
<evidence type="ECO:0000256" key="8">
    <source>
        <dbReference type="ARBA" id="ARBA00025193"/>
    </source>
</evidence>
<evidence type="ECO:0000256" key="9">
    <source>
        <dbReference type="ARBA" id="ARBA00025958"/>
    </source>
</evidence>
<dbReference type="GO" id="GO:0000978">
    <property type="term" value="F:RNA polymerase II cis-regulatory region sequence-specific DNA binding"/>
    <property type="evidence" value="ECO:0007669"/>
    <property type="project" value="TreeGrafter"/>
</dbReference>
<proteinExistence type="inferred from homology"/>
<evidence type="ECO:0000256" key="7">
    <source>
        <dbReference type="ARBA" id="ARBA00023242"/>
    </source>
</evidence>
<gene>
    <name evidence="11" type="ORF">T265_07586</name>
</gene>
<dbReference type="PANTHER" id="PTHR13421:SF16">
    <property type="entry name" value="SNRNA-ACTIVATING PROTEIN COMPLEX SUBUNIT 3"/>
    <property type="match status" value="1"/>
</dbReference>
<dbReference type="Pfam" id="PF12251">
    <property type="entry name" value="SNAPC3"/>
    <property type="match status" value="1"/>
</dbReference>
<evidence type="ECO:0000313" key="11">
    <source>
        <dbReference type="EMBL" id="KER24858.1"/>
    </source>
</evidence>
<reference evidence="11 12" key="1">
    <citation type="submission" date="2013-11" db="EMBL/GenBank/DDBJ databases">
        <title>Opisthorchis viverrini - life in the bile duct.</title>
        <authorList>
            <person name="Young N.D."/>
            <person name="Nagarajan N."/>
            <person name="Lin S.J."/>
            <person name="Korhonen P.K."/>
            <person name="Jex A.R."/>
            <person name="Hall R.S."/>
            <person name="Safavi-Hemami H."/>
            <person name="Kaewkong W."/>
            <person name="Bertrand D."/>
            <person name="Gao S."/>
            <person name="Seet Q."/>
            <person name="Wongkham S."/>
            <person name="Teh B.T."/>
            <person name="Wongkham C."/>
            <person name="Intapan P.M."/>
            <person name="Maleewong W."/>
            <person name="Yang X."/>
            <person name="Hu M."/>
            <person name="Wang Z."/>
            <person name="Hofmann A."/>
            <person name="Sternberg P.W."/>
            <person name="Tan P."/>
            <person name="Wang J."/>
            <person name="Gasser R.B."/>
        </authorList>
    </citation>
    <scope>NUCLEOTIDE SEQUENCE [LARGE SCALE GENOMIC DNA]</scope>
</reference>